<accession>A0ABS5QGR8</accession>
<keyword evidence="4" id="KW-1185">Reference proteome</keyword>
<comment type="caution">
    <text evidence="3">The sequence shown here is derived from an EMBL/GenBank/DDBJ whole genome shotgun (WGS) entry which is preliminary data.</text>
</comment>
<name>A0ABS5QGR8_9PROT</name>
<dbReference type="RefSeq" id="WP_213671549.1">
    <property type="nucleotide sequence ID" value="NZ_JAHCDA010000003.1"/>
</dbReference>
<evidence type="ECO:0000256" key="1">
    <source>
        <dbReference type="ARBA" id="ARBA00006056"/>
    </source>
</evidence>
<organism evidence="3 4">
    <name type="scientific">Roseococcus pinisoli</name>
    <dbReference type="NCBI Taxonomy" id="2835040"/>
    <lineage>
        <taxon>Bacteria</taxon>
        <taxon>Pseudomonadati</taxon>
        <taxon>Pseudomonadota</taxon>
        <taxon>Alphaproteobacteria</taxon>
        <taxon>Acetobacterales</taxon>
        <taxon>Roseomonadaceae</taxon>
        <taxon>Roseococcus</taxon>
    </lineage>
</organism>
<dbReference type="InterPro" id="IPR036111">
    <property type="entry name" value="Mal/L-sulfo/L-lacto_DH-like_sf"/>
</dbReference>
<dbReference type="SUPFAM" id="SSF89733">
    <property type="entry name" value="L-sulfolactate dehydrogenase-like"/>
    <property type="match status" value="1"/>
</dbReference>
<dbReference type="InterPro" id="IPR043144">
    <property type="entry name" value="Mal/L-sulf/L-lact_DH-like_ah"/>
</dbReference>
<protein>
    <submittedName>
        <fullName evidence="3">Ldh family oxidoreductase</fullName>
    </submittedName>
</protein>
<dbReference type="InterPro" id="IPR003767">
    <property type="entry name" value="Malate/L-lactate_DH-like"/>
</dbReference>
<keyword evidence="2" id="KW-0560">Oxidoreductase</keyword>
<proteinExistence type="inferred from homology"/>
<dbReference type="Proteomes" id="UP000766336">
    <property type="component" value="Unassembled WGS sequence"/>
</dbReference>
<evidence type="ECO:0000313" key="4">
    <source>
        <dbReference type="Proteomes" id="UP000766336"/>
    </source>
</evidence>
<dbReference type="PANTHER" id="PTHR11091">
    <property type="entry name" value="OXIDOREDUCTASE-RELATED"/>
    <property type="match status" value="1"/>
</dbReference>
<comment type="similarity">
    <text evidence="1">Belongs to the LDH2/MDH2 oxidoreductase family.</text>
</comment>
<evidence type="ECO:0000313" key="3">
    <source>
        <dbReference type="EMBL" id="MBS7812869.1"/>
    </source>
</evidence>
<dbReference type="InterPro" id="IPR043143">
    <property type="entry name" value="Mal/L-sulf/L-lact_DH-like_NADP"/>
</dbReference>
<dbReference type="Gene3D" id="3.30.1370.60">
    <property type="entry name" value="Hypothetical oxidoreductase yiak, domain 2"/>
    <property type="match status" value="1"/>
</dbReference>
<gene>
    <name evidence="3" type="ORF">KHU32_18110</name>
</gene>
<reference evidence="3 4" key="1">
    <citation type="submission" date="2021-05" db="EMBL/GenBank/DDBJ databases">
        <title>Roseococcus sp. XZZS9, whole genome shotgun sequencing project.</title>
        <authorList>
            <person name="Zhao G."/>
            <person name="Shen L."/>
        </authorList>
    </citation>
    <scope>NUCLEOTIDE SEQUENCE [LARGE SCALE GENOMIC DNA]</scope>
    <source>
        <strain evidence="3 4">XZZS9</strain>
    </source>
</reference>
<dbReference type="Gene3D" id="1.10.1530.10">
    <property type="match status" value="1"/>
</dbReference>
<dbReference type="PANTHER" id="PTHR11091:SF0">
    <property type="entry name" value="MALATE DEHYDROGENASE"/>
    <property type="match status" value="1"/>
</dbReference>
<dbReference type="Pfam" id="PF02615">
    <property type="entry name" value="Ldh_2"/>
    <property type="match status" value="1"/>
</dbReference>
<evidence type="ECO:0000256" key="2">
    <source>
        <dbReference type="ARBA" id="ARBA00023002"/>
    </source>
</evidence>
<dbReference type="EMBL" id="JAHCDA010000003">
    <property type="protein sequence ID" value="MBS7812869.1"/>
    <property type="molecule type" value="Genomic_DNA"/>
</dbReference>
<sequence length="365" mass="38491">MNATHDSVRAQILSILTAWGSPPQNAETTAEVMVETDLMGVDSHGISMLMAYEEMLKLGQLRIAGQPRVVRDFAATALVDGADGLGHPAAVMAMKLAVEKAKTFGVGAVGVVNSHHFGAAGYYARIASDAGVIGMVTSSTRGILMVPTRASEPVLGTNPIAFAAPAGPGHKPVVLDMATTTVAGNKVKVYHLNDKPLPEGWVQDEAGRPVTDSHVANDYVFKRKEGGITPVGGPESLGGHKGYGLALMAHILGGTLVGASFSPLRNKSQRPDDPNNIGHFMLAVDPRAYRDMEEYTTDLDAVIDVLHGTAPTDPAKPVLLPGEPEEFSRAKRMAEGIPVPESLQKLIRAIAERAGVPYVLKDAEG</sequence>